<evidence type="ECO:0000256" key="4">
    <source>
        <dbReference type="SAM" id="MobiDB-lite"/>
    </source>
</evidence>
<proteinExistence type="inferred from homology"/>
<dbReference type="SUPFAM" id="SSF54001">
    <property type="entry name" value="Cysteine proteinases"/>
    <property type="match status" value="1"/>
</dbReference>
<dbReference type="PROSITE" id="PS50600">
    <property type="entry name" value="ULP_PROTEASE"/>
    <property type="match status" value="1"/>
</dbReference>
<evidence type="ECO:0000256" key="3">
    <source>
        <dbReference type="ARBA" id="ARBA00022801"/>
    </source>
</evidence>
<reference evidence="6 7" key="2">
    <citation type="journal article" date="2013" name="Plant Cell Physiol.">
        <title>Rice Annotation Project Database (RAP-DB): an integrative and interactive database for rice genomics.</title>
        <authorList>
            <person name="Sakai H."/>
            <person name="Lee S.S."/>
            <person name="Tanaka T."/>
            <person name="Numa H."/>
            <person name="Kim J."/>
            <person name="Kawahara Y."/>
            <person name="Wakimoto H."/>
            <person name="Yang C.C."/>
            <person name="Iwamoto M."/>
            <person name="Abe T."/>
            <person name="Yamada Y."/>
            <person name="Muto A."/>
            <person name="Inokuchi H."/>
            <person name="Ikemura T."/>
            <person name="Matsumoto T."/>
            <person name="Sasaki T."/>
            <person name="Itoh T."/>
        </authorList>
    </citation>
    <scope>NUCLEOTIDE SEQUENCE [LARGE SCALE GENOMIC DNA]</scope>
    <source>
        <strain evidence="7">cv. Nipponbare</strain>
    </source>
</reference>
<keyword evidence="2" id="KW-0645">Protease</keyword>
<dbReference type="PANTHER" id="PTHR34835:SF34">
    <property type="entry name" value="OS08G0555500 PROTEIN"/>
    <property type="match status" value="1"/>
</dbReference>
<accession>A0A0P0XJC0</accession>
<organism evidence="6 7">
    <name type="scientific">Oryza sativa subsp. japonica</name>
    <name type="common">Rice</name>
    <dbReference type="NCBI Taxonomy" id="39947"/>
    <lineage>
        <taxon>Eukaryota</taxon>
        <taxon>Viridiplantae</taxon>
        <taxon>Streptophyta</taxon>
        <taxon>Embryophyta</taxon>
        <taxon>Tracheophyta</taxon>
        <taxon>Spermatophyta</taxon>
        <taxon>Magnoliopsida</taxon>
        <taxon>Liliopsida</taxon>
        <taxon>Poales</taxon>
        <taxon>Poaceae</taxon>
        <taxon>BOP clade</taxon>
        <taxon>Oryzoideae</taxon>
        <taxon>Oryzeae</taxon>
        <taxon>Oryzinae</taxon>
        <taxon>Oryza</taxon>
        <taxon>Oryza sativa</taxon>
    </lineage>
</organism>
<dbReference type="STRING" id="39947.A0A0P0XJC0"/>
<dbReference type="PaxDb" id="39947-A0A0P0XJC0"/>
<evidence type="ECO:0000256" key="2">
    <source>
        <dbReference type="ARBA" id="ARBA00022670"/>
    </source>
</evidence>
<evidence type="ECO:0000259" key="5">
    <source>
        <dbReference type="PROSITE" id="PS50600"/>
    </source>
</evidence>
<feature type="compositionally biased region" description="Basic and acidic residues" evidence="4">
    <location>
        <begin position="257"/>
        <end position="266"/>
    </location>
</feature>
<evidence type="ECO:0000313" key="6">
    <source>
        <dbReference type="EMBL" id="BAT06639.1"/>
    </source>
</evidence>
<dbReference type="GO" id="GO:0006508">
    <property type="term" value="P:proteolysis"/>
    <property type="evidence" value="ECO:0007669"/>
    <property type="project" value="UniProtKB-KW"/>
</dbReference>
<dbReference type="Pfam" id="PF02902">
    <property type="entry name" value="Peptidase_C48"/>
    <property type="match status" value="1"/>
</dbReference>
<dbReference type="Gene3D" id="3.40.395.10">
    <property type="entry name" value="Adenoviral Proteinase, Chain A"/>
    <property type="match status" value="1"/>
</dbReference>
<evidence type="ECO:0000313" key="7">
    <source>
        <dbReference type="Proteomes" id="UP000059680"/>
    </source>
</evidence>
<dbReference type="FunCoup" id="A0A0P0XJC0">
    <property type="interactions" value="2"/>
</dbReference>
<comment type="similarity">
    <text evidence="1">Belongs to the peptidase C48 family.</text>
</comment>
<dbReference type="InterPro" id="IPR038765">
    <property type="entry name" value="Papain-like_cys_pep_sf"/>
</dbReference>
<feature type="domain" description="Ubiquitin-like protease family profile" evidence="5">
    <location>
        <begin position="417"/>
        <end position="576"/>
    </location>
</feature>
<protein>
    <submittedName>
        <fullName evidence="6">Os08g0555500 protein</fullName>
    </submittedName>
</protein>
<gene>
    <name evidence="6" type="ordered locus">Os08g0555500</name>
    <name evidence="6" type="ORF">OSNPB_080555500</name>
</gene>
<dbReference type="EMBL" id="AP014964">
    <property type="protein sequence ID" value="BAT06639.1"/>
    <property type="molecule type" value="Genomic_DNA"/>
</dbReference>
<dbReference type="Proteomes" id="UP000059680">
    <property type="component" value="Chromosome 8"/>
</dbReference>
<feature type="region of interest" description="Disordered" evidence="4">
    <location>
        <begin position="369"/>
        <end position="410"/>
    </location>
</feature>
<dbReference type="AlphaFoldDB" id="A0A0P0XJC0"/>
<dbReference type="PANTHER" id="PTHR34835">
    <property type="entry name" value="OS07G0283600 PROTEIN-RELATED"/>
    <property type="match status" value="1"/>
</dbReference>
<evidence type="ECO:0000256" key="1">
    <source>
        <dbReference type="ARBA" id="ARBA00005234"/>
    </source>
</evidence>
<dbReference type="InterPro" id="IPR003653">
    <property type="entry name" value="Peptidase_C48_C"/>
</dbReference>
<feature type="compositionally biased region" description="Polar residues" evidence="4">
    <location>
        <begin position="267"/>
        <end position="288"/>
    </location>
</feature>
<keyword evidence="7" id="KW-1185">Reference proteome</keyword>
<keyword evidence="3" id="KW-0378">Hydrolase</keyword>
<name>A0A0P0XJC0_ORYSJ</name>
<reference evidence="7" key="1">
    <citation type="journal article" date="2005" name="Nature">
        <title>The map-based sequence of the rice genome.</title>
        <authorList>
            <consortium name="International rice genome sequencing project (IRGSP)"/>
            <person name="Matsumoto T."/>
            <person name="Wu J."/>
            <person name="Kanamori H."/>
            <person name="Katayose Y."/>
            <person name="Fujisawa M."/>
            <person name="Namiki N."/>
            <person name="Mizuno H."/>
            <person name="Yamamoto K."/>
            <person name="Antonio B.A."/>
            <person name="Baba T."/>
            <person name="Sakata K."/>
            <person name="Nagamura Y."/>
            <person name="Aoki H."/>
            <person name="Arikawa K."/>
            <person name="Arita K."/>
            <person name="Bito T."/>
            <person name="Chiden Y."/>
            <person name="Fujitsuka N."/>
            <person name="Fukunaka R."/>
            <person name="Hamada M."/>
            <person name="Harada C."/>
            <person name="Hayashi A."/>
            <person name="Hijishita S."/>
            <person name="Honda M."/>
            <person name="Hosokawa S."/>
            <person name="Ichikawa Y."/>
            <person name="Idonuma A."/>
            <person name="Iijima M."/>
            <person name="Ikeda M."/>
            <person name="Ikeno M."/>
            <person name="Ito K."/>
            <person name="Ito S."/>
            <person name="Ito T."/>
            <person name="Ito Y."/>
            <person name="Ito Y."/>
            <person name="Iwabuchi A."/>
            <person name="Kamiya K."/>
            <person name="Karasawa W."/>
            <person name="Kurita K."/>
            <person name="Katagiri S."/>
            <person name="Kikuta A."/>
            <person name="Kobayashi H."/>
            <person name="Kobayashi N."/>
            <person name="Machita K."/>
            <person name="Maehara T."/>
            <person name="Masukawa M."/>
            <person name="Mizubayashi T."/>
            <person name="Mukai Y."/>
            <person name="Nagasaki H."/>
            <person name="Nagata Y."/>
            <person name="Naito S."/>
            <person name="Nakashima M."/>
            <person name="Nakama Y."/>
            <person name="Nakamichi Y."/>
            <person name="Nakamura M."/>
            <person name="Meguro A."/>
            <person name="Negishi M."/>
            <person name="Ohta I."/>
            <person name="Ohta T."/>
            <person name="Okamoto M."/>
            <person name="Ono N."/>
            <person name="Saji S."/>
            <person name="Sakaguchi M."/>
            <person name="Sakai K."/>
            <person name="Shibata M."/>
            <person name="Shimokawa T."/>
            <person name="Song J."/>
            <person name="Takazaki Y."/>
            <person name="Terasawa K."/>
            <person name="Tsugane M."/>
            <person name="Tsuji K."/>
            <person name="Ueda S."/>
            <person name="Waki K."/>
            <person name="Yamagata H."/>
            <person name="Yamamoto M."/>
            <person name="Yamamoto S."/>
            <person name="Yamane H."/>
            <person name="Yoshiki S."/>
            <person name="Yoshihara R."/>
            <person name="Yukawa K."/>
            <person name="Zhong H."/>
            <person name="Yano M."/>
            <person name="Yuan Q."/>
            <person name="Ouyang S."/>
            <person name="Liu J."/>
            <person name="Jones K.M."/>
            <person name="Gansberger K."/>
            <person name="Moffat K."/>
            <person name="Hill J."/>
            <person name="Bera J."/>
            <person name="Fadrosh D."/>
            <person name="Jin S."/>
            <person name="Johri S."/>
            <person name="Kim M."/>
            <person name="Overton L."/>
            <person name="Reardon M."/>
            <person name="Tsitrin T."/>
            <person name="Vuong H."/>
            <person name="Weaver B."/>
            <person name="Ciecko A."/>
            <person name="Tallon L."/>
            <person name="Jackson J."/>
            <person name="Pai G."/>
            <person name="Aken S.V."/>
            <person name="Utterback T."/>
            <person name="Reidmuller S."/>
            <person name="Feldblyum T."/>
            <person name="Hsiao J."/>
            <person name="Zismann V."/>
            <person name="Iobst S."/>
            <person name="de Vazeille A.R."/>
            <person name="Buell C.R."/>
            <person name="Ying K."/>
            <person name="Li Y."/>
            <person name="Lu T."/>
            <person name="Huang Y."/>
            <person name="Zhao Q."/>
            <person name="Feng Q."/>
            <person name="Zhang L."/>
            <person name="Zhu J."/>
            <person name="Weng Q."/>
            <person name="Mu J."/>
            <person name="Lu Y."/>
            <person name="Fan D."/>
            <person name="Liu Y."/>
            <person name="Guan J."/>
            <person name="Zhang Y."/>
            <person name="Yu S."/>
            <person name="Liu X."/>
            <person name="Zhang Y."/>
            <person name="Hong G."/>
            <person name="Han B."/>
            <person name="Choisne N."/>
            <person name="Demange N."/>
            <person name="Orjeda G."/>
            <person name="Samain S."/>
            <person name="Cattolico L."/>
            <person name="Pelletier E."/>
            <person name="Couloux A."/>
            <person name="Segurens B."/>
            <person name="Wincker P."/>
            <person name="D'Hont A."/>
            <person name="Scarpelli C."/>
            <person name="Weissenbach J."/>
            <person name="Salanoubat M."/>
            <person name="Quetier F."/>
            <person name="Yu Y."/>
            <person name="Kim H.R."/>
            <person name="Rambo T."/>
            <person name="Currie J."/>
            <person name="Collura K."/>
            <person name="Luo M."/>
            <person name="Yang T."/>
            <person name="Ammiraju J.S.S."/>
            <person name="Engler F."/>
            <person name="Soderlund C."/>
            <person name="Wing R.A."/>
            <person name="Palmer L.E."/>
            <person name="de la Bastide M."/>
            <person name="Spiegel L."/>
            <person name="Nascimento L."/>
            <person name="Zutavern T."/>
            <person name="O'Shaughnessy A."/>
            <person name="Dike S."/>
            <person name="Dedhia N."/>
            <person name="Preston R."/>
            <person name="Balija V."/>
            <person name="McCombie W.R."/>
            <person name="Chow T."/>
            <person name="Chen H."/>
            <person name="Chung M."/>
            <person name="Chen C."/>
            <person name="Shaw J."/>
            <person name="Wu H."/>
            <person name="Hsiao K."/>
            <person name="Chao Y."/>
            <person name="Chu M."/>
            <person name="Cheng C."/>
            <person name="Hour A."/>
            <person name="Lee P."/>
            <person name="Lin S."/>
            <person name="Lin Y."/>
            <person name="Liou J."/>
            <person name="Liu S."/>
            <person name="Hsing Y."/>
            <person name="Raghuvanshi S."/>
            <person name="Mohanty A."/>
            <person name="Bharti A.K."/>
            <person name="Gaur A."/>
            <person name="Gupta V."/>
            <person name="Kumar D."/>
            <person name="Ravi V."/>
            <person name="Vij S."/>
            <person name="Kapur A."/>
            <person name="Khurana P."/>
            <person name="Khurana P."/>
            <person name="Khurana J.P."/>
            <person name="Tyagi A.K."/>
            <person name="Gaikwad K."/>
            <person name="Singh A."/>
            <person name="Dalal V."/>
            <person name="Srivastava S."/>
            <person name="Dixit A."/>
            <person name="Pal A.K."/>
            <person name="Ghazi I.A."/>
            <person name="Yadav M."/>
            <person name="Pandit A."/>
            <person name="Bhargava A."/>
            <person name="Sureshbabu K."/>
            <person name="Batra K."/>
            <person name="Sharma T.R."/>
            <person name="Mohapatra T."/>
            <person name="Singh N.K."/>
            <person name="Messing J."/>
            <person name="Nelson A.B."/>
            <person name="Fuks G."/>
            <person name="Kavchok S."/>
            <person name="Keizer G."/>
            <person name="Linton E."/>
            <person name="Llaca V."/>
            <person name="Song R."/>
            <person name="Tanyolac B."/>
            <person name="Young S."/>
            <person name="Ho-Il K."/>
            <person name="Hahn J.H."/>
            <person name="Sangsakoo G."/>
            <person name="Vanavichit A."/>
            <person name="de Mattos Luiz.A.T."/>
            <person name="Zimmer P.D."/>
            <person name="Malone G."/>
            <person name="Dellagostin O."/>
            <person name="de Oliveira A.C."/>
            <person name="Bevan M."/>
            <person name="Bancroft I."/>
            <person name="Minx P."/>
            <person name="Cordum H."/>
            <person name="Wilson R."/>
            <person name="Cheng Z."/>
            <person name="Jin W."/>
            <person name="Jiang J."/>
            <person name="Leong S.A."/>
            <person name="Iwama H."/>
            <person name="Gojobori T."/>
            <person name="Itoh T."/>
            <person name="Niimura Y."/>
            <person name="Fujii Y."/>
            <person name="Habara T."/>
            <person name="Sakai H."/>
            <person name="Sato Y."/>
            <person name="Wilson G."/>
            <person name="Kumar K."/>
            <person name="McCouch S."/>
            <person name="Juretic N."/>
            <person name="Hoen D."/>
            <person name="Wright S."/>
            <person name="Bruskiewich R."/>
            <person name="Bureau T."/>
            <person name="Miyao A."/>
            <person name="Hirochika H."/>
            <person name="Nishikawa T."/>
            <person name="Kadowaki K."/>
            <person name="Sugiura M."/>
            <person name="Burr B."/>
            <person name="Sasaki T."/>
        </authorList>
    </citation>
    <scope>NUCLEOTIDE SEQUENCE [LARGE SCALE GENOMIC DNA]</scope>
    <source>
        <strain evidence="7">cv. Nipponbare</strain>
    </source>
</reference>
<sequence length="605" mass="69343">MADQDGNARDEGPPQVPQQAHVSFALKFDVTTECVEIEGIQIPITTFDVQCIMGLPAGELLITPRPVSDDEDYKYYSVYKDPKKKNISLAILREELLKAKVADEHFLRRFVLFEIGYILCPTTKPFVSSNYLALVKDINQIKHINWAALTRDFLIRSLKELKGGRTNLEGNLPLLQVQDSKYKMTYGDRTPPLMSYWNEMKVNSWLKYDSKHGISGLFNMTMKSMPNKQRTIKITTFQLQTTAPTWEDRINQEIHTLSRSDTDHGQTYESPQYQNYATSPESSQQPKNSANMDIVLGQLLQLQQSIQFLDNKMTNKLISIEGICNQNRKDIQEIKKRLRSAFHVTSAKHPKVEIIHEQFNITNQEEVRTAQADDTKNTQTESVKTTRSDKVKHTQSDSMMESKVKTEDIKETSQTPLVILSDDDNSNGNTEFLRALVVPQEAPPTSKWLNGSIIDAYIELIKDEQADTPRGNGMALLESEAHCQQWKSDGAKKGTFSKTYRQRRATVASKYLNHDMIFLPLNRNKDHWYVVVLNAGKQKIQILDSIRMDRNTYEANKDLNDTDTCTTFRAKLASTLINSSMNEVINIQEDIRRIQTEQMQQKKDE</sequence>
<feature type="region of interest" description="Disordered" evidence="4">
    <location>
        <begin position="257"/>
        <end position="288"/>
    </location>
</feature>
<dbReference type="InParanoid" id="A0A0P0XJC0"/>
<feature type="compositionally biased region" description="Basic and acidic residues" evidence="4">
    <location>
        <begin position="384"/>
        <end position="410"/>
    </location>
</feature>
<dbReference type="GO" id="GO:0008234">
    <property type="term" value="F:cysteine-type peptidase activity"/>
    <property type="evidence" value="ECO:0007669"/>
    <property type="project" value="InterPro"/>
</dbReference>
<reference evidence="6 7" key="3">
    <citation type="journal article" date="2013" name="Rice">
        <title>Improvement of the Oryza sativa Nipponbare reference genome using next generation sequence and optical map data.</title>
        <authorList>
            <person name="Kawahara Y."/>
            <person name="de la Bastide M."/>
            <person name="Hamilton J.P."/>
            <person name="Kanamori H."/>
            <person name="McCombie W.R."/>
            <person name="Ouyang S."/>
            <person name="Schwartz D.C."/>
            <person name="Tanaka T."/>
            <person name="Wu J."/>
            <person name="Zhou S."/>
            <person name="Childs K.L."/>
            <person name="Davidson R.M."/>
            <person name="Lin H."/>
            <person name="Quesada-Ocampo L."/>
            <person name="Vaillancourt B."/>
            <person name="Sakai H."/>
            <person name="Lee S.S."/>
            <person name="Kim J."/>
            <person name="Numa H."/>
            <person name="Itoh T."/>
            <person name="Buell C.R."/>
            <person name="Matsumoto T."/>
        </authorList>
    </citation>
    <scope>NUCLEOTIDE SEQUENCE [LARGE SCALE GENOMIC DNA]</scope>
    <source>
        <strain evidence="7">cv. Nipponbare</strain>
    </source>
</reference>